<accession>A0ABR3G5M2</accession>
<evidence type="ECO:0000313" key="2">
    <source>
        <dbReference type="Proteomes" id="UP001447188"/>
    </source>
</evidence>
<comment type="caution">
    <text evidence="1">The sequence shown here is derived from an EMBL/GenBank/DDBJ whole genome shotgun (WGS) entry which is preliminary data.</text>
</comment>
<proteinExistence type="predicted"/>
<protein>
    <submittedName>
        <fullName evidence="1">Uncharacterized protein</fullName>
    </submittedName>
</protein>
<gene>
    <name evidence="1" type="ORF">Q9L58_010251</name>
</gene>
<name>A0ABR3G5M2_9PEZI</name>
<sequence length="61" mass="6862">MKNAPDIIVKNPAEDTPSIKLALDLETIRDGLKTLDEFNATKLLDLKSNLEYPLHSTARRL</sequence>
<organism evidence="1 2">
    <name type="scientific">Discina gigas</name>
    <dbReference type="NCBI Taxonomy" id="1032678"/>
    <lineage>
        <taxon>Eukaryota</taxon>
        <taxon>Fungi</taxon>
        <taxon>Dikarya</taxon>
        <taxon>Ascomycota</taxon>
        <taxon>Pezizomycotina</taxon>
        <taxon>Pezizomycetes</taxon>
        <taxon>Pezizales</taxon>
        <taxon>Discinaceae</taxon>
        <taxon>Discina</taxon>
    </lineage>
</organism>
<reference evidence="1 2" key="1">
    <citation type="submission" date="2024-02" db="EMBL/GenBank/DDBJ databases">
        <title>Discinaceae phylogenomics.</title>
        <authorList>
            <person name="Dirks A.C."/>
            <person name="James T.Y."/>
        </authorList>
    </citation>
    <scope>NUCLEOTIDE SEQUENCE [LARGE SCALE GENOMIC DNA]</scope>
    <source>
        <strain evidence="1 2">ACD0624</strain>
    </source>
</reference>
<dbReference type="EMBL" id="JBBBZM010000346">
    <property type="protein sequence ID" value="KAL0630896.1"/>
    <property type="molecule type" value="Genomic_DNA"/>
</dbReference>
<dbReference type="Proteomes" id="UP001447188">
    <property type="component" value="Unassembled WGS sequence"/>
</dbReference>
<evidence type="ECO:0000313" key="1">
    <source>
        <dbReference type="EMBL" id="KAL0630896.1"/>
    </source>
</evidence>
<keyword evidence="2" id="KW-1185">Reference proteome</keyword>